<reference evidence="2 3" key="1">
    <citation type="submission" date="2022-06" db="EMBL/GenBank/DDBJ databases">
        <title>Genomic Encyclopedia of Type Strains, Phase I: the one thousand microbial genomes (KMG-I) project.</title>
        <authorList>
            <person name="Kyrpides N."/>
        </authorList>
    </citation>
    <scope>NUCLEOTIDE SEQUENCE [LARGE SCALE GENOMIC DNA]</scope>
    <source>
        <strain evidence="2 3">DSM 43889</strain>
    </source>
</reference>
<gene>
    <name evidence="2" type="ORF">G443_003776</name>
</gene>
<feature type="compositionally biased region" description="Basic and acidic residues" evidence="1">
    <location>
        <begin position="112"/>
        <end position="122"/>
    </location>
</feature>
<accession>A0ABT1JP97</accession>
<evidence type="ECO:0000256" key="1">
    <source>
        <dbReference type="SAM" id="MobiDB-lite"/>
    </source>
</evidence>
<protein>
    <submittedName>
        <fullName evidence="2">Uncharacterized protein</fullName>
    </submittedName>
</protein>
<feature type="compositionally biased region" description="Polar residues" evidence="1">
    <location>
        <begin position="1"/>
        <end position="13"/>
    </location>
</feature>
<comment type="caution">
    <text evidence="2">The sequence shown here is derived from an EMBL/GenBank/DDBJ whole genome shotgun (WGS) entry which is preliminary data.</text>
</comment>
<organism evidence="2 3">
    <name type="scientific">Actinoalloteichus caeruleus DSM 43889</name>
    <dbReference type="NCBI Taxonomy" id="1120930"/>
    <lineage>
        <taxon>Bacteria</taxon>
        <taxon>Bacillati</taxon>
        <taxon>Actinomycetota</taxon>
        <taxon>Actinomycetes</taxon>
        <taxon>Pseudonocardiales</taxon>
        <taxon>Pseudonocardiaceae</taxon>
        <taxon>Actinoalloteichus</taxon>
        <taxon>Actinoalloteichus cyanogriseus</taxon>
    </lineage>
</organism>
<feature type="region of interest" description="Disordered" evidence="1">
    <location>
        <begin position="1"/>
        <end position="41"/>
    </location>
</feature>
<dbReference type="RefSeq" id="WP_026419464.1">
    <property type="nucleotide sequence ID" value="NZ_AUBJ02000001.1"/>
</dbReference>
<feature type="region of interest" description="Disordered" evidence="1">
    <location>
        <begin position="88"/>
        <end position="144"/>
    </location>
</feature>
<evidence type="ECO:0000313" key="2">
    <source>
        <dbReference type="EMBL" id="MCP2333506.1"/>
    </source>
</evidence>
<dbReference type="EMBL" id="AUBJ02000001">
    <property type="protein sequence ID" value="MCP2333506.1"/>
    <property type="molecule type" value="Genomic_DNA"/>
</dbReference>
<feature type="compositionally biased region" description="Polar residues" evidence="1">
    <location>
        <begin position="125"/>
        <end position="142"/>
    </location>
</feature>
<evidence type="ECO:0000313" key="3">
    <source>
        <dbReference type="Proteomes" id="UP000791080"/>
    </source>
</evidence>
<dbReference type="Proteomes" id="UP000791080">
    <property type="component" value="Unassembled WGS sequence"/>
</dbReference>
<sequence>MRRSSSSLHTATPGQGPAVEANPDGVPSPVEAVPDRPGRRHGLATVAGALVLFGAVVATNATTNLRPPNESDSAVPRRLVGQGALDPGQVSALLTGTPPDSTTPTPTPSDPTARERGKEDLAARSASSSEPTVNPRASTQRPRSGDELVRLFYRLLDEDPDRAVGLLAPELSNPDPGRLVSAWRAVSSVEVLSAVRRGGQRVLATVAIEHPDGGRFRAQHLVSLSGSAPWRIIQVELVSAQQG</sequence>
<name>A0ABT1JP97_ACTCY</name>
<keyword evidence="3" id="KW-1185">Reference proteome</keyword>
<proteinExistence type="predicted"/>